<dbReference type="AlphaFoldDB" id="A0A517PQE6"/>
<feature type="coiled-coil region" evidence="1">
    <location>
        <begin position="92"/>
        <end position="119"/>
    </location>
</feature>
<keyword evidence="4" id="KW-1185">Reference proteome</keyword>
<keyword evidence="1" id="KW-0175">Coiled coil</keyword>
<name>A0A517PQE6_9PLAN</name>
<dbReference type="InterPro" id="IPR001932">
    <property type="entry name" value="PPM-type_phosphatase-like_dom"/>
</dbReference>
<proteinExistence type="predicted"/>
<dbReference type="EMBL" id="CP036266">
    <property type="protein sequence ID" value="QDT21591.1"/>
    <property type="molecule type" value="Genomic_DNA"/>
</dbReference>
<gene>
    <name evidence="3" type="ORF">HG66A1_33940</name>
</gene>
<protein>
    <recommendedName>
        <fullName evidence="2">PPM-type phosphatase domain-containing protein</fullName>
    </recommendedName>
</protein>
<evidence type="ECO:0000256" key="1">
    <source>
        <dbReference type="SAM" id="Coils"/>
    </source>
</evidence>
<evidence type="ECO:0000313" key="4">
    <source>
        <dbReference type="Proteomes" id="UP000320421"/>
    </source>
</evidence>
<dbReference type="SUPFAM" id="SSF81606">
    <property type="entry name" value="PP2C-like"/>
    <property type="match status" value="1"/>
</dbReference>
<feature type="domain" description="PPM-type phosphatase" evidence="2">
    <location>
        <begin position="17"/>
        <end position="223"/>
    </location>
</feature>
<accession>A0A517PQE6</accession>
<sequence>MTGNQLRWKVVFDSVQGTSHERNNQPCQDCSRVVKHQVAEEEILIAVCADGAGSSTHSAEGARIVCDEFVKLGQSYLNEQHTIEEVSQEIILNWLEQIRSEMLNEADQLQTELSQMASTFLGCIITPQCALFIQIGDGAMIYKEAEQFQYAFWPHSGEYINMTNFLTSEKYQEQVEWKIITKQIDEFAAFTDGLERLVLNFEKQFVHEPAVVPMLNALRSSETGDEFFDPLRSFLNSKNINERTDDDKTLVLATRLNNEEPVL</sequence>
<dbReference type="Proteomes" id="UP000320421">
    <property type="component" value="Chromosome"/>
</dbReference>
<evidence type="ECO:0000259" key="2">
    <source>
        <dbReference type="Pfam" id="PF13672"/>
    </source>
</evidence>
<evidence type="ECO:0000313" key="3">
    <source>
        <dbReference type="EMBL" id="QDT21591.1"/>
    </source>
</evidence>
<dbReference type="InterPro" id="IPR036457">
    <property type="entry name" value="PPM-type-like_dom_sf"/>
</dbReference>
<organism evidence="3 4">
    <name type="scientific">Gimesia chilikensis</name>
    <dbReference type="NCBI Taxonomy" id="2605989"/>
    <lineage>
        <taxon>Bacteria</taxon>
        <taxon>Pseudomonadati</taxon>
        <taxon>Planctomycetota</taxon>
        <taxon>Planctomycetia</taxon>
        <taxon>Planctomycetales</taxon>
        <taxon>Planctomycetaceae</taxon>
        <taxon>Gimesia</taxon>
    </lineage>
</organism>
<dbReference type="Pfam" id="PF13672">
    <property type="entry name" value="PP2C_2"/>
    <property type="match status" value="1"/>
</dbReference>
<dbReference type="Gene3D" id="3.60.40.10">
    <property type="entry name" value="PPM-type phosphatase domain"/>
    <property type="match status" value="1"/>
</dbReference>
<reference evidence="3 4" key="1">
    <citation type="submission" date="2019-02" db="EMBL/GenBank/DDBJ databases">
        <title>Deep-cultivation of Planctomycetes and their phenomic and genomic characterization uncovers novel biology.</title>
        <authorList>
            <person name="Wiegand S."/>
            <person name="Jogler M."/>
            <person name="Boedeker C."/>
            <person name="Pinto D."/>
            <person name="Vollmers J."/>
            <person name="Rivas-Marin E."/>
            <person name="Kohn T."/>
            <person name="Peeters S.H."/>
            <person name="Heuer A."/>
            <person name="Rast P."/>
            <person name="Oberbeckmann S."/>
            <person name="Bunk B."/>
            <person name="Jeske O."/>
            <person name="Meyerdierks A."/>
            <person name="Storesund J.E."/>
            <person name="Kallscheuer N."/>
            <person name="Luecker S."/>
            <person name="Lage O.M."/>
            <person name="Pohl T."/>
            <person name="Merkel B.J."/>
            <person name="Hornburger P."/>
            <person name="Mueller R.-W."/>
            <person name="Bruemmer F."/>
            <person name="Labrenz M."/>
            <person name="Spormann A.M."/>
            <person name="Op den Camp H."/>
            <person name="Overmann J."/>
            <person name="Amann R."/>
            <person name="Jetten M.S.M."/>
            <person name="Mascher T."/>
            <person name="Medema M.H."/>
            <person name="Devos D.P."/>
            <person name="Kaster A.-K."/>
            <person name="Ovreas L."/>
            <person name="Rohde M."/>
            <person name="Galperin M.Y."/>
            <person name="Jogler C."/>
        </authorList>
    </citation>
    <scope>NUCLEOTIDE SEQUENCE [LARGE SCALE GENOMIC DNA]</scope>
    <source>
        <strain evidence="3 4">HG66A1</strain>
    </source>
</reference>